<dbReference type="EMBL" id="JAUCMV010000003">
    <property type="protein sequence ID" value="KAK0413070.1"/>
    <property type="molecule type" value="Genomic_DNA"/>
</dbReference>
<sequence length="195" mass="21900">MSRLEHCSNIGRSSTPRFINADSSAQLDVSATHNWRRVVLLVILTSGTMRVWSLFAIALLVVVAISDAAAVHRRVKRSDLGKIIDGARGLGHVLGIRGDKIIAKGSNLLAKLGNRPIIGKVVEHLMNSEENTEHGEEEDKMKKLENATRKSRKSFEMYANMSEEEWSDLSEKERRKALRKYPKLSKLHDEIATDE</sequence>
<accession>A0AA39HX54</accession>
<evidence type="ECO:0000313" key="4">
    <source>
        <dbReference type="Proteomes" id="UP001175271"/>
    </source>
</evidence>
<evidence type="ECO:0000256" key="1">
    <source>
        <dbReference type="SAM" id="MobiDB-lite"/>
    </source>
</evidence>
<protein>
    <submittedName>
        <fullName evidence="3">Uncharacterized protein</fullName>
    </submittedName>
</protein>
<keyword evidence="4" id="KW-1185">Reference proteome</keyword>
<keyword evidence="2" id="KW-0812">Transmembrane</keyword>
<organism evidence="3 4">
    <name type="scientific">Steinernema hermaphroditum</name>
    <dbReference type="NCBI Taxonomy" id="289476"/>
    <lineage>
        <taxon>Eukaryota</taxon>
        <taxon>Metazoa</taxon>
        <taxon>Ecdysozoa</taxon>
        <taxon>Nematoda</taxon>
        <taxon>Chromadorea</taxon>
        <taxon>Rhabditida</taxon>
        <taxon>Tylenchina</taxon>
        <taxon>Panagrolaimomorpha</taxon>
        <taxon>Strongyloidoidea</taxon>
        <taxon>Steinernematidae</taxon>
        <taxon>Steinernema</taxon>
    </lineage>
</organism>
<proteinExistence type="predicted"/>
<gene>
    <name evidence="3" type="ORF">QR680_006580</name>
</gene>
<evidence type="ECO:0000256" key="2">
    <source>
        <dbReference type="SAM" id="Phobius"/>
    </source>
</evidence>
<feature type="region of interest" description="Disordered" evidence="1">
    <location>
        <begin position="129"/>
        <end position="148"/>
    </location>
</feature>
<keyword evidence="2" id="KW-1133">Transmembrane helix</keyword>
<evidence type="ECO:0000313" key="3">
    <source>
        <dbReference type="EMBL" id="KAK0413070.1"/>
    </source>
</evidence>
<comment type="caution">
    <text evidence="3">The sequence shown here is derived from an EMBL/GenBank/DDBJ whole genome shotgun (WGS) entry which is preliminary data.</text>
</comment>
<dbReference type="AlphaFoldDB" id="A0AA39HX54"/>
<name>A0AA39HX54_9BILA</name>
<reference evidence="3" key="1">
    <citation type="submission" date="2023-06" db="EMBL/GenBank/DDBJ databases">
        <title>Genomic analysis of the entomopathogenic nematode Steinernema hermaphroditum.</title>
        <authorList>
            <person name="Schwarz E.M."/>
            <person name="Heppert J.K."/>
            <person name="Baniya A."/>
            <person name="Schwartz H.T."/>
            <person name="Tan C.-H."/>
            <person name="Antoshechkin I."/>
            <person name="Sternberg P.W."/>
            <person name="Goodrich-Blair H."/>
            <person name="Dillman A.R."/>
        </authorList>
    </citation>
    <scope>NUCLEOTIDE SEQUENCE</scope>
    <source>
        <strain evidence="3">PS9179</strain>
        <tissue evidence="3">Whole animal</tissue>
    </source>
</reference>
<dbReference type="Proteomes" id="UP001175271">
    <property type="component" value="Unassembled WGS sequence"/>
</dbReference>
<feature type="transmembrane region" description="Helical" evidence="2">
    <location>
        <begin position="51"/>
        <end position="71"/>
    </location>
</feature>
<keyword evidence="2" id="KW-0472">Membrane</keyword>